<keyword evidence="4" id="KW-1185">Reference proteome</keyword>
<dbReference type="Pfam" id="PF04203">
    <property type="entry name" value="Sortase"/>
    <property type="match status" value="1"/>
</dbReference>
<evidence type="ECO:0000256" key="2">
    <source>
        <dbReference type="SAM" id="MobiDB-lite"/>
    </source>
</evidence>
<dbReference type="PROSITE" id="PS51257">
    <property type="entry name" value="PROKAR_LIPOPROTEIN"/>
    <property type="match status" value="1"/>
</dbReference>
<evidence type="ECO:0000256" key="1">
    <source>
        <dbReference type="ARBA" id="ARBA00022801"/>
    </source>
</evidence>
<organism evidence="3 4">
    <name type="scientific">Microbacterium ginsengiterrae</name>
    <dbReference type="NCBI Taxonomy" id="546115"/>
    <lineage>
        <taxon>Bacteria</taxon>
        <taxon>Bacillati</taxon>
        <taxon>Actinomycetota</taxon>
        <taxon>Actinomycetes</taxon>
        <taxon>Micrococcales</taxon>
        <taxon>Microbacteriaceae</taxon>
        <taxon>Microbacterium</taxon>
    </lineage>
</organism>
<proteinExistence type="predicted"/>
<evidence type="ECO:0000313" key="3">
    <source>
        <dbReference type="EMBL" id="MBB5742947.1"/>
    </source>
</evidence>
<accession>A0A7W9FB96</accession>
<gene>
    <name evidence="3" type="ORF">HD600_001444</name>
</gene>
<dbReference type="AlphaFoldDB" id="A0A7W9FB96"/>
<name>A0A7W9FB96_9MICO</name>
<dbReference type="InterPro" id="IPR005754">
    <property type="entry name" value="Sortase"/>
</dbReference>
<dbReference type="CDD" id="cd05829">
    <property type="entry name" value="Sortase_F"/>
    <property type="match status" value="1"/>
</dbReference>
<reference evidence="3 4" key="1">
    <citation type="submission" date="2020-08" db="EMBL/GenBank/DDBJ databases">
        <title>Sequencing the genomes of 1000 actinobacteria strains.</title>
        <authorList>
            <person name="Klenk H.-P."/>
        </authorList>
    </citation>
    <scope>NUCLEOTIDE SEQUENCE [LARGE SCALE GENOMIC DNA]</scope>
    <source>
        <strain evidence="3 4">DSM 24823</strain>
    </source>
</reference>
<dbReference type="InterPro" id="IPR042001">
    <property type="entry name" value="Sortase_F"/>
</dbReference>
<dbReference type="InterPro" id="IPR023365">
    <property type="entry name" value="Sortase_dom-sf"/>
</dbReference>
<dbReference type="EMBL" id="JACHMU010000001">
    <property type="protein sequence ID" value="MBB5742947.1"/>
    <property type="molecule type" value="Genomic_DNA"/>
</dbReference>
<feature type="region of interest" description="Disordered" evidence="2">
    <location>
        <begin position="36"/>
        <end position="62"/>
    </location>
</feature>
<dbReference type="SUPFAM" id="SSF63817">
    <property type="entry name" value="Sortase"/>
    <property type="match status" value="1"/>
</dbReference>
<sequence length="222" mass="22672">MDEGMSRHRMGVRAVGAALASIGVAACLIACSPVGAGDRQSAESSPSPASTPSPAPTSDLRPEIRSSAIGAPAETVPPQALSIPSLGVDMAVTPVGIADEGQMELPEDPAIAGWYRFGPDAASGEGNIVIAAHVDSVDYPIGPLADLRDAAAGETVTVTGADGTDRGYVIESVTFYEKTALPTDEIFRRSGDPALIVITCGGPFDSSTGHYRDNVVAVARPQ</sequence>
<keyword evidence="1" id="KW-0378">Hydrolase</keyword>
<dbReference type="GO" id="GO:0016787">
    <property type="term" value="F:hydrolase activity"/>
    <property type="evidence" value="ECO:0007669"/>
    <property type="project" value="UniProtKB-KW"/>
</dbReference>
<comment type="caution">
    <text evidence="3">The sequence shown here is derived from an EMBL/GenBank/DDBJ whole genome shotgun (WGS) entry which is preliminary data.</text>
</comment>
<dbReference type="RefSeq" id="WP_241731641.1">
    <property type="nucleotide sequence ID" value="NZ_BAAAPG010000001.1"/>
</dbReference>
<evidence type="ECO:0000313" key="4">
    <source>
        <dbReference type="Proteomes" id="UP000517712"/>
    </source>
</evidence>
<dbReference type="Gene3D" id="2.40.260.10">
    <property type="entry name" value="Sortase"/>
    <property type="match status" value="1"/>
</dbReference>
<dbReference type="Proteomes" id="UP000517712">
    <property type="component" value="Unassembled WGS sequence"/>
</dbReference>
<protein>
    <submittedName>
        <fullName evidence="3">Sortase (Surface protein transpeptidase)</fullName>
    </submittedName>
</protein>